<dbReference type="EMBL" id="UINC01041356">
    <property type="protein sequence ID" value="SVB42508.1"/>
    <property type="molecule type" value="Genomic_DNA"/>
</dbReference>
<dbReference type="PANTHER" id="PTHR42796">
    <property type="entry name" value="FUMARYLACETOACETATE HYDROLASE DOMAIN-CONTAINING PROTEIN 2A-RELATED"/>
    <property type="match status" value="1"/>
</dbReference>
<dbReference type="Pfam" id="PF01557">
    <property type="entry name" value="FAA_hydrolase"/>
    <property type="match status" value="1"/>
</dbReference>
<reference evidence="4" key="1">
    <citation type="submission" date="2018-05" db="EMBL/GenBank/DDBJ databases">
        <authorList>
            <person name="Lanie J.A."/>
            <person name="Ng W.-L."/>
            <person name="Kazmierczak K.M."/>
            <person name="Andrzejewski T.M."/>
            <person name="Davidsen T.M."/>
            <person name="Wayne K.J."/>
            <person name="Tettelin H."/>
            <person name="Glass J.I."/>
            <person name="Rusch D."/>
            <person name="Podicherti R."/>
            <person name="Tsui H.-C.T."/>
            <person name="Winkler M.E."/>
        </authorList>
    </citation>
    <scope>NUCLEOTIDE SEQUENCE</scope>
</reference>
<dbReference type="Gene3D" id="3.90.850.10">
    <property type="entry name" value="Fumarylacetoacetase-like, C-terminal domain"/>
    <property type="match status" value="1"/>
</dbReference>
<dbReference type="InterPro" id="IPR051121">
    <property type="entry name" value="FAH"/>
</dbReference>
<organism evidence="4">
    <name type="scientific">marine metagenome</name>
    <dbReference type="NCBI Taxonomy" id="408172"/>
    <lineage>
        <taxon>unclassified sequences</taxon>
        <taxon>metagenomes</taxon>
        <taxon>ecological metagenomes</taxon>
    </lineage>
</organism>
<protein>
    <recommendedName>
        <fullName evidence="3">Fumarylacetoacetase-like C-terminal domain-containing protein</fullName>
    </recommendedName>
</protein>
<comment type="similarity">
    <text evidence="1">Belongs to the FAH family.</text>
</comment>
<feature type="domain" description="Fumarylacetoacetase-like C-terminal" evidence="3">
    <location>
        <begin position="82"/>
        <end position="292"/>
    </location>
</feature>
<name>A0A382DVV2_9ZZZZ</name>
<evidence type="ECO:0000256" key="2">
    <source>
        <dbReference type="ARBA" id="ARBA00022723"/>
    </source>
</evidence>
<dbReference type="GO" id="GO:0044281">
    <property type="term" value="P:small molecule metabolic process"/>
    <property type="evidence" value="ECO:0007669"/>
    <property type="project" value="UniProtKB-ARBA"/>
</dbReference>
<evidence type="ECO:0000256" key="1">
    <source>
        <dbReference type="ARBA" id="ARBA00010211"/>
    </source>
</evidence>
<evidence type="ECO:0000313" key="4">
    <source>
        <dbReference type="EMBL" id="SVB42508.1"/>
    </source>
</evidence>
<dbReference type="SUPFAM" id="SSF56529">
    <property type="entry name" value="FAH"/>
    <property type="match status" value="1"/>
</dbReference>
<dbReference type="PANTHER" id="PTHR42796:SF4">
    <property type="entry name" value="FUMARYLACETOACETATE HYDROLASE DOMAIN-CONTAINING PROTEIN 2A"/>
    <property type="match status" value="1"/>
</dbReference>
<dbReference type="AlphaFoldDB" id="A0A382DVV2"/>
<accession>A0A382DVV2</accession>
<gene>
    <name evidence="4" type="ORF">METZ01_LOCUS195362</name>
</gene>
<sequence>MYSLLTFRDSAGAEVPGLKIGDAVYPLDSQFSSVLEILWNWNDAEKALEEMVDRFAKENSNRGLSLDEVVLAAPILYPGMLYCAGANYRDHVLEMTGEPPPVENTEPFFFVKSSRGTIIGPGDSIQLPDFSEKVDWEAEIGMVVGREARNVDEDHALDYIAGFTILNDLSARDHTKRHDVPFLFDWIGQKCWDTGCPMGPWITPRAAIAEPYDLDIRLWVNDALKQNSSSNQMIFGYEAQIAYLSRHVTLFPGDVIATGTPAGCGMPSGSFLKRGDVVRIEITGLGELCNPVI</sequence>
<dbReference type="GO" id="GO:0046872">
    <property type="term" value="F:metal ion binding"/>
    <property type="evidence" value="ECO:0007669"/>
    <property type="project" value="UniProtKB-KW"/>
</dbReference>
<proteinExistence type="inferred from homology"/>
<dbReference type="InterPro" id="IPR011234">
    <property type="entry name" value="Fumarylacetoacetase-like_C"/>
</dbReference>
<dbReference type="InterPro" id="IPR036663">
    <property type="entry name" value="Fumarylacetoacetase_C_sf"/>
</dbReference>
<evidence type="ECO:0000259" key="3">
    <source>
        <dbReference type="Pfam" id="PF01557"/>
    </source>
</evidence>
<dbReference type="GO" id="GO:0003824">
    <property type="term" value="F:catalytic activity"/>
    <property type="evidence" value="ECO:0007669"/>
    <property type="project" value="InterPro"/>
</dbReference>
<keyword evidence="2" id="KW-0479">Metal-binding</keyword>